<sequence>MRAVTLHRGQLEVEDVPDLRPTKGQVLLDVTRCGICGSDLHARVHGDATADVAAEIGYDHFMRSDQRVVMGHEFTGTVVDYGPGTRRRWSSGTPVVAMPILGTGDGIHLTGLSQPAAGGYAEQVLTTEALTFEVPNGLAPERAALTEPLAVALHAVNRGAVGTRDTAVVVGCGPIGLAVILVLKARGVRTVIASDYSPGRRELARRCGADVVVDPAAESPWSTFDDSRKYLTEASSLFELAVDSMTKLRAVPLLPWNRVLETAQKLGAGPRGPVVFECVGMPGVIEHIVSAAPLLTRVVVVGVCMEPDTFRPAMAINKEVELRFAFGYDPAEFHRALLLIAEGKVDPSPLVTDTVGLDGVADAFDRLADPERHAKILVDPSA</sequence>
<dbReference type="InterPro" id="IPR013149">
    <property type="entry name" value="ADH-like_C"/>
</dbReference>
<keyword evidence="1" id="KW-0560">Oxidoreductase</keyword>
<dbReference type="AlphaFoldDB" id="E2SCI7"/>
<reference evidence="4" key="1">
    <citation type="submission" date="2010-08" db="EMBL/GenBank/DDBJ databases">
        <authorList>
            <person name="Muzny D."/>
            <person name="Qin X."/>
            <person name="Buhay C."/>
            <person name="Dugan-Rocha S."/>
            <person name="Ding Y."/>
            <person name="Chen G."/>
            <person name="Hawes A."/>
            <person name="Holder M."/>
            <person name="Jhangiani S."/>
            <person name="Johnson A."/>
            <person name="Khan Z."/>
            <person name="Li Z."/>
            <person name="Liu W."/>
            <person name="Liu X."/>
            <person name="Perez L."/>
            <person name="Shen H."/>
            <person name="Wang Q."/>
            <person name="Watt J."/>
            <person name="Xi L."/>
            <person name="Xin Y."/>
            <person name="Zhou J."/>
            <person name="Deng J."/>
            <person name="Jiang H."/>
            <person name="Liu Y."/>
            <person name="Qu J."/>
            <person name="Song X.-Z."/>
            <person name="Zhang L."/>
            <person name="Villasana D."/>
            <person name="Johnson A."/>
            <person name="Liu J."/>
            <person name="Liyanage D."/>
            <person name="Lorensuhewa L."/>
            <person name="Robinson T."/>
            <person name="Song A."/>
            <person name="Song B.-B."/>
            <person name="Dinh H."/>
            <person name="Thornton R."/>
            <person name="Coyle M."/>
            <person name="Francisco L."/>
            <person name="Jackson L."/>
            <person name="Javaid M."/>
            <person name="Korchina V."/>
            <person name="Kovar C."/>
            <person name="Mata R."/>
            <person name="Mathew T."/>
            <person name="Ngo R."/>
            <person name="Nguyen L."/>
            <person name="Nguyen N."/>
            <person name="Okwuonu G."/>
            <person name="Ongeri F."/>
            <person name="Pham C."/>
            <person name="Simmons D."/>
            <person name="Wilczek-Boney K."/>
            <person name="Hale W."/>
            <person name="Jakkamsetti A."/>
            <person name="Pham P."/>
            <person name="Ruth R."/>
            <person name="San Lucas F."/>
            <person name="Warren J."/>
            <person name="Zhang J."/>
            <person name="Zhao Z."/>
            <person name="Zhou C."/>
            <person name="Zhu D."/>
            <person name="Lee S."/>
            <person name="Bess C."/>
            <person name="Blankenburg K."/>
            <person name="Forbes L."/>
            <person name="Fu Q."/>
            <person name="Gubbala S."/>
            <person name="Hirani K."/>
            <person name="Jayaseelan J.C."/>
            <person name="Lara F."/>
            <person name="Munidasa M."/>
            <person name="Palculict T."/>
            <person name="Patil S."/>
            <person name="Pu L.-L."/>
            <person name="Saada N."/>
            <person name="Tang L."/>
            <person name="Weissenberger G."/>
            <person name="Zhu Y."/>
            <person name="Hemphill L."/>
            <person name="Shang Y."/>
            <person name="Youmans B."/>
            <person name="Ayvaz T."/>
            <person name="Ross M."/>
            <person name="Santibanez J."/>
            <person name="Aqrawi P."/>
            <person name="Gross S."/>
            <person name="Joshi V."/>
            <person name="Fowler G."/>
            <person name="Nazareth L."/>
            <person name="Reid J."/>
            <person name="Worley K."/>
            <person name="Petrosino J."/>
            <person name="Highlander S."/>
            <person name="Gibbs R."/>
        </authorList>
    </citation>
    <scope>NUCLEOTIDE SEQUENCE [LARGE SCALE GENOMIC DNA]</scope>
    <source>
        <strain evidence="4">DSM 15272</strain>
    </source>
</reference>
<name>E2SCI7_9ACTN</name>
<dbReference type="Gene3D" id="3.90.180.10">
    <property type="entry name" value="Medium-chain alcohol dehydrogenases, catalytic domain"/>
    <property type="match status" value="1"/>
</dbReference>
<dbReference type="Proteomes" id="UP000003111">
    <property type="component" value="Unassembled WGS sequence"/>
</dbReference>
<evidence type="ECO:0000256" key="1">
    <source>
        <dbReference type="ARBA" id="ARBA00023002"/>
    </source>
</evidence>
<dbReference type="SUPFAM" id="SSF51735">
    <property type="entry name" value="NAD(P)-binding Rossmann-fold domains"/>
    <property type="match status" value="1"/>
</dbReference>
<dbReference type="InterPro" id="IPR036291">
    <property type="entry name" value="NAD(P)-bd_dom_sf"/>
</dbReference>
<evidence type="ECO:0000259" key="2">
    <source>
        <dbReference type="Pfam" id="PF00107"/>
    </source>
</evidence>
<evidence type="ECO:0000259" key="3">
    <source>
        <dbReference type="Pfam" id="PF08240"/>
    </source>
</evidence>
<dbReference type="PANTHER" id="PTHR43189:SF1">
    <property type="entry name" value="ZINC-TYPE ALCOHOL DEHYDROGENASE-LIKE PROTEIN C1198.01"/>
    <property type="match status" value="1"/>
</dbReference>
<dbReference type="eggNOG" id="COG1063">
    <property type="taxonomic scope" value="Bacteria"/>
</dbReference>
<proteinExistence type="predicted"/>
<dbReference type="Gene3D" id="3.40.50.720">
    <property type="entry name" value="NAD(P)-binding Rossmann-like Domain"/>
    <property type="match status" value="1"/>
</dbReference>
<accession>E2SCI7</accession>
<evidence type="ECO:0000313" key="5">
    <source>
        <dbReference type="Proteomes" id="UP000003111"/>
    </source>
</evidence>
<dbReference type="InterPro" id="IPR013154">
    <property type="entry name" value="ADH-like_N"/>
</dbReference>
<feature type="domain" description="Alcohol dehydrogenase-like N-terminal" evidence="3">
    <location>
        <begin position="23"/>
        <end position="135"/>
    </location>
</feature>
<dbReference type="Pfam" id="PF00107">
    <property type="entry name" value="ADH_zinc_N"/>
    <property type="match status" value="1"/>
</dbReference>
<dbReference type="HOGENOM" id="CLU_026673_11_1_11"/>
<gene>
    <name evidence="4" type="ORF">HMPREF0063_12149</name>
</gene>
<dbReference type="PANTHER" id="PTHR43189">
    <property type="entry name" value="ZINC-TYPE ALCOHOL DEHYDROGENASE-LIKE PROTEIN C1198.01-RELATED"/>
    <property type="match status" value="1"/>
</dbReference>
<dbReference type="InterPro" id="IPR011032">
    <property type="entry name" value="GroES-like_sf"/>
</dbReference>
<dbReference type="CDD" id="cd08262">
    <property type="entry name" value="Zn_ADH8"/>
    <property type="match status" value="1"/>
</dbReference>
<dbReference type="Pfam" id="PF08240">
    <property type="entry name" value="ADH_N"/>
    <property type="match status" value="1"/>
</dbReference>
<dbReference type="SUPFAM" id="SSF50129">
    <property type="entry name" value="GroES-like"/>
    <property type="match status" value="1"/>
</dbReference>
<organism evidence="4 5">
    <name type="scientific">Aeromicrobium marinum DSM 15272</name>
    <dbReference type="NCBI Taxonomy" id="585531"/>
    <lineage>
        <taxon>Bacteria</taxon>
        <taxon>Bacillati</taxon>
        <taxon>Actinomycetota</taxon>
        <taxon>Actinomycetes</taxon>
        <taxon>Propionibacteriales</taxon>
        <taxon>Nocardioidaceae</taxon>
        <taxon>Aeromicrobium</taxon>
    </lineage>
</organism>
<dbReference type="RefSeq" id="WP_007077241.1">
    <property type="nucleotide sequence ID" value="NZ_CM001024.1"/>
</dbReference>
<keyword evidence="5" id="KW-1185">Reference proteome</keyword>
<protein>
    <submittedName>
        <fullName evidence="4">GroES-like protein</fullName>
    </submittedName>
</protein>
<dbReference type="STRING" id="585531.HMPREF0063_12149"/>
<feature type="domain" description="Alcohol dehydrogenase-like C-terminal" evidence="2">
    <location>
        <begin position="174"/>
        <end position="341"/>
    </location>
</feature>
<dbReference type="OrthoDB" id="9797931at2"/>
<dbReference type="EMBL" id="ACLF03000006">
    <property type="protein sequence ID" value="EFQ82940.1"/>
    <property type="molecule type" value="Genomic_DNA"/>
</dbReference>
<dbReference type="GO" id="GO:0016491">
    <property type="term" value="F:oxidoreductase activity"/>
    <property type="evidence" value="ECO:0007669"/>
    <property type="project" value="UniProtKB-KW"/>
</dbReference>
<evidence type="ECO:0000313" key="4">
    <source>
        <dbReference type="EMBL" id="EFQ82940.1"/>
    </source>
</evidence>
<comment type="caution">
    <text evidence="4">The sequence shown here is derived from an EMBL/GenBank/DDBJ whole genome shotgun (WGS) entry which is preliminary data.</text>
</comment>